<keyword evidence="4" id="KW-1185">Reference proteome</keyword>
<evidence type="ECO:0000313" key="4">
    <source>
        <dbReference type="Proteomes" id="UP001143330"/>
    </source>
</evidence>
<organism evidence="3 4">
    <name type="scientific">Ancylobacter defluvii</name>
    <dbReference type="NCBI Taxonomy" id="1282440"/>
    <lineage>
        <taxon>Bacteria</taxon>
        <taxon>Pseudomonadati</taxon>
        <taxon>Pseudomonadota</taxon>
        <taxon>Alphaproteobacteria</taxon>
        <taxon>Hyphomicrobiales</taxon>
        <taxon>Xanthobacteraceae</taxon>
        <taxon>Ancylobacter</taxon>
    </lineage>
</organism>
<feature type="region of interest" description="Disordered" evidence="1">
    <location>
        <begin position="282"/>
        <end position="302"/>
    </location>
</feature>
<dbReference type="EMBL" id="BSFM01000003">
    <property type="protein sequence ID" value="GLK82572.1"/>
    <property type="molecule type" value="Genomic_DNA"/>
</dbReference>
<dbReference type="Pfam" id="PF08239">
    <property type="entry name" value="SH3_3"/>
    <property type="match status" value="1"/>
</dbReference>
<protein>
    <recommendedName>
        <fullName evidence="2">SH3b domain-containing protein</fullName>
    </recommendedName>
</protein>
<evidence type="ECO:0000259" key="2">
    <source>
        <dbReference type="Pfam" id="PF08239"/>
    </source>
</evidence>
<reference evidence="3" key="1">
    <citation type="journal article" date="2014" name="Int. J. Syst. Evol. Microbiol.">
        <title>Complete genome sequence of Corynebacterium casei LMG S-19264T (=DSM 44701T), isolated from a smear-ripened cheese.</title>
        <authorList>
            <consortium name="US DOE Joint Genome Institute (JGI-PGF)"/>
            <person name="Walter F."/>
            <person name="Albersmeier A."/>
            <person name="Kalinowski J."/>
            <person name="Ruckert C."/>
        </authorList>
    </citation>
    <scope>NUCLEOTIDE SEQUENCE</scope>
    <source>
        <strain evidence="3">VKM B-2789</strain>
    </source>
</reference>
<evidence type="ECO:0000256" key="1">
    <source>
        <dbReference type="SAM" id="MobiDB-lite"/>
    </source>
</evidence>
<reference evidence="3" key="2">
    <citation type="submission" date="2023-01" db="EMBL/GenBank/DDBJ databases">
        <authorList>
            <person name="Sun Q."/>
            <person name="Evtushenko L."/>
        </authorList>
    </citation>
    <scope>NUCLEOTIDE SEQUENCE</scope>
    <source>
        <strain evidence="3">VKM B-2789</strain>
    </source>
</reference>
<feature type="compositionally biased region" description="Low complexity" evidence="1">
    <location>
        <begin position="105"/>
        <end position="127"/>
    </location>
</feature>
<feature type="region of interest" description="Disordered" evidence="1">
    <location>
        <begin position="100"/>
        <end position="127"/>
    </location>
</feature>
<dbReference type="Gene3D" id="2.30.30.40">
    <property type="entry name" value="SH3 Domains"/>
    <property type="match status" value="1"/>
</dbReference>
<dbReference type="InterPro" id="IPR003646">
    <property type="entry name" value="SH3-like_bac-type"/>
</dbReference>
<dbReference type="Proteomes" id="UP001143330">
    <property type="component" value="Unassembled WGS sequence"/>
</dbReference>
<sequence length="411" mass="41378">MTTNSQGRSASELSASLVRDYRAMISSLEQTKGEGPQLPPSAYEASSSPEAAGSPERTMAEPVIRSFRPAAPSPSRPTPLGFAELRSKLSALSDARHIMPSSRPAAATAAEATVDTSAGSADATATQATRRRMFGAPSRTESEPAARRRRAASGEAFTWQRLGVLAICFAAVGGAAVALQSVVGRDEARVAPEVIGNAAIAAVAPSVPAPAVAVSAPEPARVEVAEAAAPSAPDALRALEAVQAPPAMPSISARTLLAPDPVEPGPAVPGLTAFAAPEPSSLAAAPEAKLPRQAPLPPPAPPRRAAVVAAVAPAPASAGQADAVADATDPAPADAGAEPTGGATIRSPVTMRTGPNKGAAAMQTLKSGQQVELVACDSWCEIVADGKRGFVYKSFLNAGAPREADATPVTE</sequence>
<feature type="compositionally biased region" description="Low complexity" evidence="1">
    <location>
        <begin position="320"/>
        <end position="344"/>
    </location>
</feature>
<feature type="region of interest" description="Disordered" evidence="1">
    <location>
        <begin position="26"/>
        <end position="81"/>
    </location>
</feature>
<comment type="caution">
    <text evidence="3">The sequence shown here is derived from an EMBL/GenBank/DDBJ whole genome shotgun (WGS) entry which is preliminary data.</text>
</comment>
<feature type="domain" description="SH3b" evidence="2">
    <location>
        <begin position="349"/>
        <end position="396"/>
    </location>
</feature>
<proteinExistence type="predicted"/>
<feature type="region of interest" description="Disordered" evidence="1">
    <location>
        <begin position="320"/>
        <end position="352"/>
    </location>
</feature>
<name>A0A9W6N9K2_9HYPH</name>
<accession>A0A9W6N9K2</accession>
<feature type="compositionally biased region" description="Low complexity" evidence="1">
    <location>
        <begin position="282"/>
        <end position="293"/>
    </location>
</feature>
<feature type="compositionally biased region" description="Low complexity" evidence="1">
    <location>
        <begin position="40"/>
        <end position="56"/>
    </location>
</feature>
<evidence type="ECO:0000313" key="3">
    <source>
        <dbReference type="EMBL" id="GLK82572.1"/>
    </source>
</evidence>
<dbReference type="AlphaFoldDB" id="A0A9W6N9K2"/>
<gene>
    <name evidence="3" type="ORF">GCM10017653_06410</name>
</gene>
<dbReference type="RefSeq" id="WP_213363203.1">
    <property type="nucleotide sequence ID" value="NZ_BSFM01000003.1"/>
</dbReference>